<evidence type="ECO:0000256" key="13">
    <source>
        <dbReference type="ARBA" id="ARBA00023242"/>
    </source>
</evidence>
<evidence type="ECO:0000256" key="11">
    <source>
        <dbReference type="ARBA" id="ARBA00023125"/>
    </source>
</evidence>
<keyword evidence="19" id="KW-1185">Reference proteome</keyword>
<sequence length="286" mass="31679">MAEIARQEINLVEDSGDDEYEDNRDDGLVPCPMCNRRMKEWQVFSHLDKCAVGPADSPRSPARELPTSTNFLNPSPRKQQTKFERLPAINYSMLKDQALRKKMSDLGISTGGSRALLERRHREWCTIWNANCDSVKPKSRPQLIRDLEIWERSQGGRATPASRLAQTSASVKDKDFDRGAWAAKHGSSFKDLIASARRGCPPKQRPDKVEGGQKTGDLSVADDSTTEQTATDDLAHAAGVDIIDYLVDSSTCEQRVIDDSADELELSVIDSMVDGACDQKAIEPGE</sequence>
<feature type="region of interest" description="Disordered" evidence="15">
    <location>
        <begin position="54"/>
        <end position="79"/>
    </location>
</feature>
<dbReference type="PANTHER" id="PTHR14134">
    <property type="entry name" value="E3 UBIQUITIN-PROTEIN LIGASE RAD18"/>
    <property type="match status" value="1"/>
</dbReference>
<dbReference type="GO" id="GO:0003697">
    <property type="term" value="F:single-stranded DNA binding"/>
    <property type="evidence" value="ECO:0007669"/>
    <property type="project" value="InterPro"/>
</dbReference>
<feature type="compositionally biased region" description="Acidic residues" evidence="15">
    <location>
        <begin position="14"/>
        <end position="24"/>
    </location>
</feature>
<evidence type="ECO:0000256" key="7">
    <source>
        <dbReference type="ARBA" id="ARBA00022763"/>
    </source>
</evidence>
<dbReference type="GO" id="GO:0097505">
    <property type="term" value="C:Rad6-Rad18 complex"/>
    <property type="evidence" value="ECO:0007669"/>
    <property type="project" value="TreeGrafter"/>
</dbReference>
<evidence type="ECO:0000256" key="14">
    <source>
        <dbReference type="PROSITE-ProRule" id="PRU01256"/>
    </source>
</evidence>
<evidence type="ECO:0000256" key="3">
    <source>
        <dbReference type="ARBA" id="ARBA00004906"/>
    </source>
</evidence>
<dbReference type="GO" id="GO:0008270">
    <property type="term" value="F:zinc ion binding"/>
    <property type="evidence" value="ECO:0007669"/>
    <property type="project" value="UniProtKB-KW"/>
</dbReference>
<dbReference type="AlphaFoldDB" id="A0AAE8SWN6"/>
<protein>
    <recommendedName>
        <fullName evidence="4">RING-type E3 ubiquitin transferase</fullName>
        <ecNumber evidence="4">2.3.2.27</ecNumber>
    </recommendedName>
</protein>
<keyword evidence="5" id="KW-0808">Transferase</keyword>
<keyword evidence="8 14" id="KW-0863">Zinc-finger</keyword>
<evidence type="ECO:0000256" key="5">
    <source>
        <dbReference type="ARBA" id="ARBA00022679"/>
    </source>
</evidence>
<dbReference type="PROSITE" id="PS50800">
    <property type="entry name" value="SAP"/>
    <property type="match status" value="1"/>
</dbReference>
<keyword evidence="7 14" id="KW-0227">DNA damage</keyword>
<evidence type="ECO:0000256" key="15">
    <source>
        <dbReference type="SAM" id="MobiDB-lite"/>
    </source>
</evidence>
<reference evidence="18" key="1">
    <citation type="submission" date="2018-03" db="EMBL/GenBank/DDBJ databases">
        <authorList>
            <person name="Guldener U."/>
        </authorList>
    </citation>
    <scope>NUCLEOTIDE SEQUENCE</scope>
</reference>
<gene>
    <name evidence="18" type="ORF">DNG_05879</name>
</gene>
<keyword evidence="12 14" id="KW-0234">DNA repair</keyword>
<evidence type="ECO:0000256" key="6">
    <source>
        <dbReference type="ARBA" id="ARBA00022723"/>
    </source>
</evidence>
<evidence type="ECO:0000256" key="4">
    <source>
        <dbReference type="ARBA" id="ARBA00012483"/>
    </source>
</evidence>
<accession>A0AAE8SWN6</accession>
<dbReference type="GO" id="GO:0006281">
    <property type="term" value="P:DNA repair"/>
    <property type="evidence" value="ECO:0007669"/>
    <property type="project" value="UniProtKB-KW"/>
</dbReference>
<feature type="compositionally biased region" description="Polar residues" evidence="15">
    <location>
        <begin position="66"/>
        <end position="78"/>
    </location>
</feature>
<proteinExistence type="predicted"/>
<evidence type="ECO:0000256" key="8">
    <source>
        <dbReference type="ARBA" id="ARBA00022771"/>
    </source>
</evidence>
<dbReference type="GO" id="GO:0006513">
    <property type="term" value="P:protein monoubiquitination"/>
    <property type="evidence" value="ECO:0007669"/>
    <property type="project" value="InterPro"/>
</dbReference>
<dbReference type="SMART" id="SM00734">
    <property type="entry name" value="ZnF_Rad18"/>
    <property type="match status" value="1"/>
</dbReference>
<dbReference type="GO" id="GO:0006301">
    <property type="term" value="P:DNA damage tolerance"/>
    <property type="evidence" value="ECO:0007669"/>
    <property type="project" value="InterPro"/>
</dbReference>
<dbReference type="InterPro" id="IPR006642">
    <property type="entry name" value="Rad18_UBZ4"/>
</dbReference>
<keyword evidence="13" id="KW-0539">Nucleus</keyword>
<feature type="domain" description="SAP" evidence="16">
    <location>
        <begin position="91"/>
        <end position="125"/>
    </location>
</feature>
<organism evidence="18 19">
    <name type="scientific">Cephalotrichum gorgonifer</name>
    <dbReference type="NCBI Taxonomy" id="2041049"/>
    <lineage>
        <taxon>Eukaryota</taxon>
        <taxon>Fungi</taxon>
        <taxon>Dikarya</taxon>
        <taxon>Ascomycota</taxon>
        <taxon>Pezizomycotina</taxon>
        <taxon>Sordariomycetes</taxon>
        <taxon>Hypocreomycetidae</taxon>
        <taxon>Microascales</taxon>
        <taxon>Microascaceae</taxon>
        <taxon>Cephalotrichum</taxon>
    </lineage>
</organism>
<dbReference type="PANTHER" id="PTHR14134:SF2">
    <property type="entry name" value="E3 UBIQUITIN-PROTEIN LIGASE RAD18"/>
    <property type="match status" value="1"/>
</dbReference>
<evidence type="ECO:0000256" key="1">
    <source>
        <dbReference type="ARBA" id="ARBA00000900"/>
    </source>
</evidence>
<dbReference type="GO" id="GO:0061630">
    <property type="term" value="F:ubiquitin protein ligase activity"/>
    <property type="evidence" value="ECO:0007669"/>
    <property type="project" value="UniProtKB-EC"/>
</dbReference>
<dbReference type="InterPro" id="IPR039577">
    <property type="entry name" value="Rad18"/>
</dbReference>
<name>A0AAE8SWN6_9PEZI</name>
<feature type="region of interest" description="Disordered" evidence="15">
    <location>
        <begin position="1"/>
        <end position="25"/>
    </location>
</feature>
<comment type="subcellular location">
    <subcellularLocation>
        <location evidence="2">Nucleus</location>
    </subcellularLocation>
</comment>
<comment type="catalytic activity">
    <reaction evidence="1">
        <text>S-ubiquitinyl-[E2 ubiquitin-conjugating enzyme]-L-cysteine + [acceptor protein]-L-lysine = [E2 ubiquitin-conjugating enzyme]-L-cysteine + N(6)-ubiquitinyl-[acceptor protein]-L-lysine.</text>
        <dbReference type="EC" id="2.3.2.27"/>
    </reaction>
</comment>
<dbReference type="EMBL" id="ONZQ02000008">
    <property type="protein sequence ID" value="SPO03197.1"/>
    <property type="molecule type" value="Genomic_DNA"/>
</dbReference>
<keyword evidence="10" id="KW-0862">Zinc</keyword>
<evidence type="ECO:0000256" key="12">
    <source>
        <dbReference type="ARBA" id="ARBA00023204"/>
    </source>
</evidence>
<evidence type="ECO:0000259" key="17">
    <source>
        <dbReference type="PROSITE" id="PS51908"/>
    </source>
</evidence>
<dbReference type="InterPro" id="IPR003034">
    <property type="entry name" value="SAP_dom"/>
</dbReference>
<evidence type="ECO:0000313" key="18">
    <source>
        <dbReference type="EMBL" id="SPO03197.1"/>
    </source>
</evidence>
<evidence type="ECO:0000259" key="16">
    <source>
        <dbReference type="PROSITE" id="PS50800"/>
    </source>
</evidence>
<evidence type="ECO:0000313" key="19">
    <source>
        <dbReference type="Proteomes" id="UP001187682"/>
    </source>
</evidence>
<keyword evidence="6" id="KW-0479">Metal-binding</keyword>
<keyword evidence="9" id="KW-0833">Ubl conjugation pathway</keyword>
<feature type="domain" description="UBZ4-type" evidence="17">
    <location>
        <begin position="28"/>
        <end position="55"/>
    </location>
</feature>
<dbReference type="PROSITE" id="PS51908">
    <property type="entry name" value="ZF_UBZ4"/>
    <property type="match status" value="1"/>
</dbReference>
<evidence type="ECO:0000256" key="10">
    <source>
        <dbReference type="ARBA" id="ARBA00022833"/>
    </source>
</evidence>
<dbReference type="GO" id="GO:0005634">
    <property type="term" value="C:nucleus"/>
    <property type="evidence" value="ECO:0007669"/>
    <property type="project" value="UniProtKB-SubCell"/>
</dbReference>
<comment type="pathway">
    <text evidence="3">Protein modification; protein ubiquitination.</text>
</comment>
<evidence type="ECO:0000256" key="2">
    <source>
        <dbReference type="ARBA" id="ARBA00004123"/>
    </source>
</evidence>
<dbReference type="EC" id="2.3.2.27" evidence="4"/>
<dbReference type="SMART" id="SM00513">
    <property type="entry name" value="SAP"/>
    <property type="match status" value="1"/>
</dbReference>
<comment type="caution">
    <text evidence="18">The sequence shown here is derived from an EMBL/GenBank/DDBJ whole genome shotgun (WGS) entry which is preliminary data.</text>
</comment>
<feature type="region of interest" description="Disordered" evidence="15">
    <location>
        <begin position="197"/>
        <end position="227"/>
    </location>
</feature>
<keyword evidence="11" id="KW-0238">DNA-binding</keyword>
<dbReference type="Proteomes" id="UP001187682">
    <property type="component" value="Unassembled WGS sequence"/>
</dbReference>
<evidence type="ECO:0000256" key="9">
    <source>
        <dbReference type="ARBA" id="ARBA00022786"/>
    </source>
</evidence>